<dbReference type="Pfam" id="PF13692">
    <property type="entry name" value="Glyco_trans_1_4"/>
    <property type="match status" value="1"/>
</dbReference>
<keyword evidence="1" id="KW-0328">Glycosyltransferase</keyword>
<dbReference type="Gene3D" id="3.40.50.2000">
    <property type="entry name" value="Glycogen Phosphorylase B"/>
    <property type="match status" value="1"/>
</dbReference>
<name>A0ABW6A414_9BACT</name>
<dbReference type="PANTHER" id="PTHR12526:SF637">
    <property type="entry name" value="GLYCOSYLTRANSFERASE EPSF-RELATED"/>
    <property type="match status" value="1"/>
</dbReference>
<sequence>MTYKQARIKTMLEEIIMFPFVLLGRIYGRVFPLKTKHDIFLFFPSADIGGSPKVNIDITHAVKDKKPLIIFSKKPQNNGFKALFSIEGVRIIDLHKRIDNKLLHFINFFYRGVIASWVNKSQNPVIFGGECIFFYKMLAHVSKKVKRVELCHLNTWLPYSIAHAHRIDLRIFSTDYLRREVAAQYQELRVDEKLNTKLRFIDNAIPIPPLKQVNNQVLEVVFIGRGSPQKRVPLIAAIATAMHQAGDSVHFSFVGDVSEVIDITALPFATFYGNVEDQQLMDSIYEKSDVLIMTSAFEGLPIVVMKMMAYGKVVVSTAVNGIPDYIHHMENGLLIKSIKEDDIIQEGISHLRSLINDPSLRIKLGNRSHDIAKERFSEEVFMKTYRSILIR</sequence>
<dbReference type="PANTHER" id="PTHR12526">
    <property type="entry name" value="GLYCOSYLTRANSFERASE"/>
    <property type="match status" value="1"/>
</dbReference>
<comment type="caution">
    <text evidence="1">The sequence shown here is derived from an EMBL/GenBank/DDBJ whole genome shotgun (WGS) entry which is preliminary data.</text>
</comment>
<keyword evidence="1" id="KW-0808">Transferase</keyword>
<reference evidence="2" key="1">
    <citation type="journal article" date="2019" name="Int. J. Syst. Evol. Microbiol.">
        <title>The Global Catalogue of Microorganisms (GCM) 10K type strain sequencing project: providing services to taxonomists for standard genome sequencing and annotation.</title>
        <authorList>
            <consortium name="The Broad Institute Genomics Platform"/>
            <consortium name="The Broad Institute Genome Sequencing Center for Infectious Disease"/>
            <person name="Wu L."/>
            <person name="Ma J."/>
        </authorList>
    </citation>
    <scope>NUCLEOTIDE SEQUENCE [LARGE SCALE GENOMIC DNA]</scope>
    <source>
        <strain evidence="2">KCTC 23299</strain>
    </source>
</reference>
<proteinExistence type="predicted"/>
<protein>
    <submittedName>
        <fullName evidence="1">Glycosyltransferase family 4 protein</fullName>
        <ecNumber evidence="1">2.4.-.-</ecNumber>
    </submittedName>
</protein>
<dbReference type="SUPFAM" id="SSF53756">
    <property type="entry name" value="UDP-Glycosyltransferase/glycogen phosphorylase"/>
    <property type="match status" value="1"/>
</dbReference>
<organism evidence="1 2">
    <name type="scientific">Terrimonas rubra</name>
    <dbReference type="NCBI Taxonomy" id="1035890"/>
    <lineage>
        <taxon>Bacteria</taxon>
        <taxon>Pseudomonadati</taxon>
        <taxon>Bacteroidota</taxon>
        <taxon>Chitinophagia</taxon>
        <taxon>Chitinophagales</taxon>
        <taxon>Chitinophagaceae</taxon>
        <taxon>Terrimonas</taxon>
    </lineage>
</organism>
<dbReference type="CDD" id="cd03801">
    <property type="entry name" value="GT4_PimA-like"/>
    <property type="match status" value="1"/>
</dbReference>
<gene>
    <name evidence="1" type="ORF">ACFS6H_10070</name>
</gene>
<dbReference type="EMBL" id="JBHUOZ010000003">
    <property type="protein sequence ID" value="MFD2920055.1"/>
    <property type="molecule type" value="Genomic_DNA"/>
</dbReference>
<dbReference type="EC" id="2.4.-.-" evidence="1"/>
<keyword evidence="2" id="KW-1185">Reference proteome</keyword>
<evidence type="ECO:0000313" key="1">
    <source>
        <dbReference type="EMBL" id="MFD2920055.1"/>
    </source>
</evidence>
<dbReference type="Proteomes" id="UP001597511">
    <property type="component" value="Unassembled WGS sequence"/>
</dbReference>
<dbReference type="GO" id="GO:0016757">
    <property type="term" value="F:glycosyltransferase activity"/>
    <property type="evidence" value="ECO:0007669"/>
    <property type="project" value="UniProtKB-KW"/>
</dbReference>
<accession>A0ABW6A414</accession>
<evidence type="ECO:0000313" key="2">
    <source>
        <dbReference type="Proteomes" id="UP001597511"/>
    </source>
</evidence>
<dbReference type="RefSeq" id="WP_386097904.1">
    <property type="nucleotide sequence ID" value="NZ_JBHUOZ010000003.1"/>
</dbReference>